<dbReference type="AlphaFoldDB" id="A0AA41QBC7"/>
<comment type="caution">
    <text evidence="4">The sequence shown here is derived from an EMBL/GenBank/DDBJ whole genome shotgun (WGS) entry which is preliminary data.</text>
</comment>
<dbReference type="Pfam" id="PF03703">
    <property type="entry name" value="bPH_2"/>
    <property type="match status" value="1"/>
</dbReference>
<dbReference type="Proteomes" id="UP001165405">
    <property type="component" value="Unassembled WGS sequence"/>
</dbReference>
<keyword evidence="2" id="KW-0472">Membrane</keyword>
<keyword evidence="5" id="KW-1185">Reference proteome</keyword>
<feature type="domain" description="YdbS-like PH" evidence="3">
    <location>
        <begin position="76"/>
        <end position="151"/>
    </location>
</feature>
<evidence type="ECO:0000313" key="5">
    <source>
        <dbReference type="Proteomes" id="UP001165405"/>
    </source>
</evidence>
<dbReference type="EMBL" id="JAKGSG010000020">
    <property type="protein sequence ID" value="MCF4120325.1"/>
    <property type="molecule type" value="Genomic_DNA"/>
</dbReference>
<evidence type="ECO:0000256" key="1">
    <source>
        <dbReference type="SAM" id="MobiDB-lite"/>
    </source>
</evidence>
<feature type="transmembrane region" description="Helical" evidence="2">
    <location>
        <begin position="52"/>
        <end position="74"/>
    </location>
</feature>
<evidence type="ECO:0000256" key="2">
    <source>
        <dbReference type="SAM" id="Phobius"/>
    </source>
</evidence>
<protein>
    <submittedName>
        <fullName evidence="4">PH domain-containing protein</fullName>
    </submittedName>
</protein>
<feature type="region of interest" description="Disordered" evidence="1">
    <location>
        <begin position="156"/>
        <end position="176"/>
    </location>
</feature>
<accession>A0AA41QBC7</accession>
<feature type="transmembrane region" description="Helical" evidence="2">
    <location>
        <begin position="25"/>
        <end position="46"/>
    </location>
</feature>
<reference evidence="4" key="1">
    <citation type="submission" date="2022-01" db="EMBL/GenBank/DDBJ databases">
        <title>Antribacter sp. nov., isolated from Guizhou of China.</title>
        <authorList>
            <person name="Chengliang C."/>
            <person name="Ya Z."/>
        </authorList>
    </citation>
    <scope>NUCLEOTIDE SEQUENCE</scope>
    <source>
        <strain evidence="4">KLBMP 9083</strain>
    </source>
</reference>
<gene>
    <name evidence="4" type="ORF">L1785_04965</name>
</gene>
<name>A0AA41QBC7_9MICO</name>
<evidence type="ECO:0000313" key="4">
    <source>
        <dbReference type="EMBL" id="MCF4120325.1"/>
    </source>
</evidence>
<dbReference type="PANTHER" id="PTHR34473:SF2">
    <property type="entry name" value="UPF0699 TRANSMEMBRANE PROTEIN YDBT"/>
    <property type="match status" value="1"/>
</dbReference>
<dbReference type="RefSeq" id="WP_236088098.1">
    <property type="nucleotide sequence ID" value="NZ_JAKGSG010000020.1"/>
</dbReference>
<dbReference type="InterPro" id="IPR005182">
    <property type="entry name" value="YdbS-like_PH"/>
</dbReference>
<sequence length="176" mass="19703">MAMREEHLADGETVVMSLRTHPKAVLRPVFLLVLLVAVVVAVWNVPLGLPAMLLWFVTAVVVVLLLAAVLPPYLRWLTTTYVITNQRVALRTGVLTQSGRDIPLYRINNVTFEKQLSDRFFGCGTLVVSDGTDQPGMVLHDVPDVERVQRRLQELVHRGDDGSDNGEFPPNEPRRI</sequence>
<keyword evidence="2" id="KW-0812">Transmembrane</keyword>
<dbReference type="PANTHER" id="PTHR34473">
    <property type="entry name" value="UPF0699 TRANSMEMBRANE PROTEIN YDBS"/>
    <property type="match status" value="1"/>
</dbReference>
<evidence type="ECO:0000259" key="3">
    <source>
        <dbReference type="Pfam" id="PF03703"/>
    </source>
</evidence>
<organism evidence="4 5">
    <name type="scientific">Antribacter soli</name>
    <dbReference type="NCBI Taxonomy" id="2910976"/>
    <lineage>
        <taxon>Bacteria</taxon>
        <taxon>Bacillati</taxon>
        <taxon>Actinomycetota</taxon>
        <taxon>Actinomycetes</taxon>
        <taxon>Micrococcales</taxon>
        <taxon>Promicromonosporaceae</taxon>
        <taxon>Antribacter</taxon>
    </lineage>
</organism>
<keyword evidence="2" id="KW-1133">Transmembrane helix</keyword>
<proteinExistence type="predicted"/>